<dbReference type="GO" id="GO:0003676">
    <property type="term" value="F:nucleic acid binding"/>
    <property type="evidence" value="ECO:0007669"/>
    <property type="project" value="InterPro"/>
</dbReference>
<gene>
    <name evidence="1" type="ORF">D917_10308</name>
</gene>
<dbReference type="InterPro" id="IPR035979">
    <property type="entry name" value="RBD_domain_sf"/>
</dbReference>
<evidence type="ECO:0000313" key="1">
    <source>
        <dbReference type="EMBL" id="OUC42665.1"/>
    </source>
</evidence>
<dbReference type="InterPro" id="IPR012677">
    <property type="entry name" value="Nucleotide-bd_a/b_plait_sf"/>
</dbReference>
<accession>A0A1Y3ECD9</accession>
<dbReference type="EMBL" id="LVZM01017213">
    <property type="protein sequence ID" value="OUC42665.1"/>
    <property type="molecule type" value="Genomic_DNA"/>
</dbReference>
<evidence type="ECO:0000313" key="2">
    <source>
        <dbReference type="Proteomes" id="UP000243006"/>
    </source>
</evidence>
<organism evidence="1 2">
    <name type="scientific">Trichinella nativa</name>
    <dbReference type="NCBI Taxonomy" id="6335"/>
    <lineage>
        <taxon>Eukaryota</taxon>
        <taxon>Metazoa</taxon>
        <taxon>Ecdysozoa</taxon>
        <taxon>Nematoda</taxon>
        <taxon>Enoplea</taxon>
        <taxon>Dorylaimia</taxon>
        <taxon>Trichinellida</taxon>
        <taxon>Trichinellidae</taxon>
        <taxon>Trichinella</taxon>
    </lineage>
</organism>
<dbReference type="Gene3D" id="3.30.70.330">
    <property type="match status" value="1"/>
</dbReference>
<name>A0A1Y3ECD9_9BILA</name>
<protein>
    <recommendedName>
        <fullName evidence="3">RRM domain-containing protein</fullName>
    </recommendedName>
</protein>
<feature type="non-terminal residue" evidence="1">
    <location>
        <position position="64"/>
    </location>
</feature>
<evidence type="ECO:0008006" key="3">
    <source>
        <dbReference type="Google" id="ProtNLM"/>
    </source>
</evidence>
<dbReference type="AlphaFoldDB" id="A0A1Y3ECD9"/>
<dbReference type="Proteomes" id="UP000243006">
    <property type="component" value="Unassembled WGS sequence"/>
</dbReference>
<comment type="caution">
    <text evidence="1">The sequence shown here is derived from an EMBL/GenBank/DDBJ whole genome shotgun (WGS) entry which is preliminary data.</text>
</comment>
<dbReference type="SUPFAM" id="SSF54928">
    <property type="entry name" value="RNA-binding domain, RBD"/>
    <property type="match status" value="1"/>
</dbReference>
<sequence length="64" mass="7520">MDENSPDTTNSRNRVLLRVDNLPPRLSDSEMKHQLFRKFKVHGYLLCVKVVGHGEERYGIIDYM</sequence>
<proteinExistence type="predicted"/>
<reference evidence="1 2" key="1">
    <citation type="submission" date="2015-04" db="EMBL/GenBank/DDBJ databases">
        <title>Draft genome of the roundworm Trichinella nativa.</title>
        <authorList>
            <person name="Mitreva M."/>
        </authorList>
    </citation>
    <scope>NUCLEOTIDE SEQUENCE [LARGE SCALE GENOMIC DNA]</scope>
    <source>
        <strain evidence="1 2">ISS45</strain>
    </source>
</reference>